<dbReference type="GO" id="GO:0005886">
    <property type="term" value="C:plasma membrane"/>
    <property type="evidence" value="ECO:0007669"/>
    <property type="project" value="UniProtKB-SubCell"/>
</dbReference>
<dbReference type="SUPFAM" id="SSF51344">
    <property type="entry name" value="Epsilon subunit of F1F0-ATP synthase N-terminal domain"/>
    <property type="match status" value="1"/>
</dbReference>
<evidence type="ECO:0000256" key="2">
    <source>
        <dbReference type="ARBA" id="ARBA00023196"/>
    </source>
</evidence>
<dbReference type="Pfam" id="PF02823">
    <property type="entry name" value="ATP-synt_DE_N"/>
    <property type="match status" value="1"/>
</dbReference>
<comment type="caution">
    <text evidence="4">The sequence shown here is derived from an EMBL/GenBank/DDBJ whole genome shotgun (WGS) entry which is preliminary data.</text>
</comment>
<dbReference type="EMBL" id="JAAMOX010000001">
    <property type="protein sequence ID" value="NIH53522.1"/>
    <property type="molecule type" value="Genomic_DNA"/>
</dbReference>
<dbReference type="GO" id="GO:0045259">
    <property type="term" value="C:proton-transporting ATP synthase complex"/>
    <property type="evidence" value="ECO:0007669"/>
    <property type="project" value="UniProtKB-KW"/>
</dbReference>
<dbReference type="AlphaFoldDB" id="A0A7X5R145"/>
<keyword evidence="2" id="KW-0066">ATP synthesis</keyword>
<organism evidence="4 5">
    <name type="scientific">Lysinibacter cavernae</name>
    <dbReference type="NCBI Taxonomy" id="1640652"/>
    <lineage>
        <taxon>Bacteria</taxon>
        <taxon>Bacillati</taxon>
        <taxon>Actinomycetota</taxon>
        <taxon>Actinomycetes</taxon>
        <taxon>Micrococcales</taxon>
        <taxon>Microbacteriaceae</taxon>
        <taxon>Lysinibacter</taxon>
    </lineage>
</organism>
<gene>
    <name evidence="4" type="ORF">FHX76_001390</name>
</gene>
<dbReference type="InterPro" id="IPR036771">
    <property type="entry name" value="ATPsynth_dsu/esu_N"/>
</dbReference>
<proteinExistence type="predicted"/>
<name>A0A7X5R145_9MICO</name>
<dbReference type="InterPro" id="IPR020546">
    <property type="entry name" value="ATP_synth_F1_dsu/esu_N"/>
</dbReference>
<feature type="domain" description="ATP synthase F1 complex delta/epsilon subunit N-terminal" evidence="3">
    <location>
        <begin position="1"/>
        <end position="78"/>
    </location>
</feature>
<protein>
    <submittedName>
        <fullName evidence="4">F0F1-type ATP synthase epsilon subunit</fullName>
    </submittedName>
</protein>
<evidence type="ECO:0000313" key="4">
    <source>
        <dbReference type="EMBL" id="NIH53522.1"/>
    </source>
</evidence>
<sequence length="99" mass="10664">MMLQVFTPAGLQFSGDIEGFVIDTNTGRRTILQRHGDYLGFFDVTRITMLSGDAEPLFAASGYVHVAGGQATVLAESAGSSEESMDAFAARMRGIWQDV</sequence>
<dbReference type="GO" id="GO:0015986">
    <property type="term" value="P:proton motive force-driven ATP synthesis"/>
    <property type="evidence" value="ECO:0007669"/>
    <property type="project" value="InterPro"/>
</dbReference>
<dbReference type="Gene3D" id="2.60.15.10">
    <property type="entry name" value="F0F1 ATP synthase delta/epsilon subunit, N-terminal"/>
    <property type="match status" value="1"/>
</dbReference>
<keyword evidence="2" id="KW-0139">CF(1)</keyword>
<evidence type="ECO:0000259" key="3">
    <source>
        <dbReference type="Pfam" id="PF02823"/>
    </source>
</evidence>
<evidence type="ECO:0000256" key="1">
    <source>
        <dbReference type="ARBA" id="ARBA00004202"/>
    </source>
</evidence>
<dbReference type="Proteomes" id="UP000541033">
    <property type="component" value="Unassembled WGS sequence"/>
</dbReference>
<reference evidence="4 5" key="1">
    <citation type="submission" date="2020-02" db="EMBL/GenBank/DDBJ databases">
        <title>Sequencing the genomes of 1000 actinobacteria strains.</title>
        <authorList>
            <person name="Klenk H.-P."/>
        </authorList>
    </citation>
    <scope>NUCLEOTIDE SEQUENCE [LARGE SCALE GENOMIC DNA]</scope>
    <source>
        <strain evidence="4 5">DSM 27960</strain>
    </source>
</reference>
<dbReference type="RefSeq" id="WP_167149197.1">
    <property type="nucleotide sequence ID" value="NZ_JAAMOX010000001.1"/>
</dbReference>
<accession>A0A7X5R145</accession>
<keyword evidence="5" id="KW-1185">Reference proteome</keyword>
<evidence type="ECO:0000313" key="5">
    <source>
        <dbReference type="Proteomes" id="UP000541033"/>
    </source>
</evidence>
<comment type="subcellular location">
    <subcellularLocation>
        <location evidence="1">Cell membrane</location>
        <topology evidence="1">Peripheral membrane protein</topology>
    </subcellularLocation>
</comment>